<dbReference type="RefSeq" id="WP_190025786.1">
    <property type="nucleotide sequence ID" value="NZ_BMUU01000001.1"/>
</dbReference>
<dbReference type="EMBL" id="BMUU01000001">
    <property type="protein sequence ID" value="GGY13560.1"/>
    <property type="molecule type" value="Genomic_DNA"/>
</dbReference>
<name>A0ABQ2ZGJ8_9ACTN</name>
<dbReference type="GeneID" id="96288162"/>
<evidence type="ECO:0000313" key="2">
    <source>
        <dbReference type="Proteomes" id="UP000600946"/>
    </source>
</evidence>
<evidence type="ECO:0000313" key="1">
    <source>
        <dbReference type="EMBL" id="GGY13560.1"/>
    </source>
</evidence>
<reference evidence="2" key="1">
    <citation type="journal article" date="2019" name="Int. J. Syst. Evol. Microbiol.">
        <title>The Global Catalogue of Microorganisms (GCM) 10K type strain sequencing project: providing services to taxonomists for standard genome sequencing and annotation.</title>
        <authorList>
            <consortium name="The Broad Institute Genomics Platform"/>
            <consortium name="The Broad Institute Genome Sequencing Center for Infectious Disease"/>
            <person name="Wu L."/>
            <person name="Ma J."/>
        </authorList>
    </citation>
    <scope>NUCLEOTIDE SEQUENCE [LARGE SCALE GENOMIC DNA]</scope>
    <source>
        <strain evidence="2">JCM 4594</strain>
    </source>
</reference>
<organism evidence="1 2">
    <name type="scientific">Streptomyces xanthochromogenes</name>
    <dbReference type="NCBI Taxonomy" id="67384"/>
    <lineage>
        <taxon>Bacteria</taxon>
        <taxon>Bacillati</taxon>
        <taxon>Actinomycetota</taxon>
        <taxon>Actinomycetes</taxon>
        <taxon>Kitasatosporales</taxon>
        <taxon>Streptomycetaceae</taxon>
        <taxon>Streptomyces</taxon>
    </lineage>
</organism>
<sequence>MPLSSGATPAAPGPADQAVQELTQALARRGVQATLDVDDPAVSLRLDSLVHALYLLPDVPKCIPALEHEVQRALTGYGIDATVEVGDAGDGNPWLSVRMATPDDAHRLAASLNSRPAPP</sequence>
<accession>A0ABQ2ZGJ8</accession>
<protein>
    <submittedName>
        <fullName evidence="1">Uncharacterized protein</fullName>
    </submittedName>
</protein>
<comment type="caution">
    <text evidence="1">The sequence shown here is derived from an EMBL/GenBank/DDBJ whole genome shotgun (WGS) entry which is preliminary data.</text>
</comment>
<keyword evidence="2" id="KW-1185">Reference proteome</keyword>
<gene>
    <name evidence="1" type="ORF">GCM10010326_01060</name>
</gene>
<dbReference type="Proteomes" id="UP000600946">
    <property type="component" value="Unassembled WGS sequence"/>
</dbReference>
<proteinExistence type="predicted"/>